<feature type="domain" description="Rcc01698-like C-terminal" evidence="3">
    <location>
        <begin position="963"/>
        <end position="1055"/>
    </location>
</feature>
<dbReference type="RefSeq" id="WP_045808536.1">
    <property type="nucleotide sequence ID" value="NZ_LANX01000001.1"/>
</dbReference>
<feature type="domain" description="Tip attachment protein J" evidence="2">
    <location>
        <begin position="710"/>
        <end position="869"/>
    </location>
</feature>
<dbReference type="OrthoDB" id="8445115at2"/>
<evidence type="ECO:0000259" key="1">
    <source>
        <dbReference type="Pfam" id="PF13547"/>
    </source>
</evidence>
<dbReference type="Pfam" id="PF13550">
    <property type="entry name" value="Phage-tail_3"/>
    <property type="match status" value="1"/>
</dbReference>
<name>A0A0F3NLU1_9RICK</name>
<evidence type="ECO:0000313" key="4">
    <source>
        <dbReference type="EMBL" id="KJV68657.1"/>
    </source>
</evidence>
<protein>
    <submittedName>
        <fullName evidence="4">GTA TIM-barrel-like domain protein</fullName>
    </submittedName>
</protein>
<dbReference type="InterPro" id="IPR056490">
    <property type="entry name" value="Rcc01698_C"/>
</dbReference>
<dbReference type="STRING" id="1359163.NLO413_0017"/>
<dbReference type="Proteomes" id="UP000033562">
    <property type="component" value="Unassembled WGS sequence"/>
</dbReference>
<keyword evidence="5" id="KW-1185">Reference proteome</keyword>
<dbReference type="InterPro" id="IPR025195">
    <property type="entry name" value="GTA_TIM_dom"/>
</dbReference>
<dbReference type="Gene3D" id="3.20.20.80">
    <property type="entry name" value="Glycosidases"/>
    <property type="match status" value="1"/>
</dbReference>
<dbReference type="AlphaFoldDB" id="A0A0F3NLU1"/>
<reference evidence="4 5" key="1">
    <citation type="submission" date="2015-02" db="EMBL/GenBank/DDBJ databases">
        <title>Genome Sequencing of Rickettsiales.</title>
        <authorList>
            <person name="Daugherty S.C."/>
            <person name="Su Q."/>
            <person name="Abolude K."/>
            <person name="Beier-Sexton M."/>
            <person name="Carlyon J.A."/>
            <person name="Carter R."/>
            <person name="Day N.P."/>
            <person name="Dumler S.J."/>
            <person name="Dyachenko V."/>
            <person name="Godinez A."/>
            <person name="Kurtti T.J."/>
            <person name="Lichay M."/>
            <person name="Mullins K.E."/>
            <person name="Ott S."/>
            <person name="Pappas-Brown V."/>
            <person name="Paris D.H."/>
            <person name="Patel P."/>
            <person name="Richards A.L."/>
            <person name="Sadzewicz L."/>
            <person name="Sears K."/>
            <person name="Seidman D."/>
            <person name="Sengamalay N."/>
            <person name="Stenos J."/>
            <person name="Tallon L.J."/>
            <person name="Vincent G."/>
            <person name="Fraser C.M."/>
            <person name="Munderloh U."/>
            <person name="Dunning-Hotopp J.C."/>
        </authorList>
    </citation>
    <scope>NUCLEOTIDE SEQUENCE [LARGE SCALE GENOMIC DNA]</scope>
    <source>
        <strain evidence="4 5">RAC413</strain>
    </source>
</reference>
<gene>
    <name evidence="4" type="ORF">NLO413_0017</name>
</gene>
<accession>A0A0F3NLU1</accession>
<feature type="domain" description="GTA TIM-barrel-like" evidence="1">
    <location>
        <begin position="399"/>
        <end position="647"/>
    </location>
</feature>
<dbReference type="SUPFAM" id="SSF51445">
    <property type="entry name" value="(Trans)glycosidases"/>
    <property type="match status" value="1"/>
</dbReference>
<evidence type="ECO:0000259" key="2">
    <source>
        <dbReference type="Pfam" id="PF13550"/>
    </source>
</evidence>
<comment type="caution">
    <text evidence="4">The sequence shown here is derived from an EMBL/GenBank/DDBJ whole genome shotgun (WGS) entry which is preliminary data.</text>
</comment>
<dbReference type="InterPro" id="IPR017853">
    <property type="entry name" value="GH"/>
</dbReference>
<dbReference type="Pfam" id="PF23666">
    <property type="entry name" value="Rcc01698_C"/>
    <property type="match status" value="1"/>
</dbReference>
<sequence>MSTLVLSTIEKNFDSNTTGTIGSFIGEAIGNIIGANIDAEAFQFTKESYTQSATLKNLNIQTSVYGKIIPIIYGTMRIAGNIIWAQPIKEVSHDDIYITNNPTSTTSSHHLINYSYYATLAIAICSGPVKKILKIWANTKLLNIDEINYRFYHGTEIQEPDPLILSIQKHAPAYRGISYIVIEDFPLKNYNNSIPNFTFEIMSYPNNFFNTNHVTQKIENIHIIPGSGEFIYDTKIQMKIPVEKIGEEYIPYGIANRINHNNNFGQSDALTSLDQLKEDLPNIKWVSVVVNWYTDSLDIKNCNIYPAVEFKNDAKTIPDDWNVANITRNNAKIISKNDDNLTYGGTVNDASLIRYIHELKKRGYKILLYPLLLIDTKEKTSRSSLGGNIEYINNFFKNQYNPFIMHYCTLTKGLIDAFIIGSELVNITQIADTNNLYPGIDELIALAKYAKNILGDSTIITYAANYNEYHSHNKYYNMDKLWASQYIDVVGINAYFPLTDAPQPIQGFTVNDIIHAWKSGEGYDYFYLNKKKKIYTNSEFSWKNILYWWSNNHTNPNGNKTLWIPKMKKIWFTEYGFPSIDNCTNQPNIIRDYNIINYHYPTISNKHVDFSAQKIAIQGTLETWKSSEMIEKMFLWGWDARPYPSFPNMQDNWHDTKNWETGYWIEGKITLITLADIIQDILYKVNLSNDSFTITNLHNTVEGYTIASYQSVQSILKDLQDIYRFNIIEENNKLIIAQDNHQNITKIPLEDIIPNKNNSQNVISIINNTEFINKINLLYISKQPNYQIKLKYSELQNNSTNATKTLHTTLVLEDTYAQSITDNILYSIVNKKCIFKFTLPIKYIFLSTSDIIEITINDILYLLKITNIELNNLSIFIEGYTPYLINNNIYLKTHLSILTSHTINHISNIDLMVLDLPCINNTTENSLYFAVNRTELHWKGGIIYANNYKNQYNPILHIVHETITGISLNTLEVGPEAIPDEQNIIIILLKTGNLYNISNLSLLDGNNTALLGQEIIQFKNAQLIETNKYKLTYLLRGRYGTEKYIYQHKSGEHFILLHNLIHLKMNMSLINKLLSYKAVSYGQTISDAKAVQHLYNAKSLKPLSVVHVNTFFDANKNLHISWIRRARINAQWLDNIDVPLDEQYEKYDIEIINNIGKIIRTFTITNKTTFTYAISQKIKDFGHSKFQIQINIYQLSAIVGKGESSTIQLYY</sequence>
<dbReference type="InterPro" id="IPR032876">
    <property type="entry name" value="J_dom"/>
</dbReference>
<dbReference type="PATRIC" id="fig|1359163.3.peg.17"/>
<dbReference type="CDD" id="cd19607">
    <property type="entry name" value="GTA_TIM-barrel-like"/>
    <property type="match status" value="1"/>
</dbReference>
<organism evidence="4 5">
    <name type="scientific">Candidatus Neoehrlichia procyonis str. RAC413</name>
    <dbReference type="NCBI Taxonomy" id="1359163"/>
    <lineage>
        <taxon>Bacteria</taxon>
        <taxon>Pseudomonadati</taxon>
        <taxon>Pseudomonadota</taxon>
        <taxon>Alphaproteobacteria</taxon>
        <taxon>Rickettsiales</taxon>
        <taxon>Anaplasmataceae</taxon>
        <taxon>Candidatus Neoehrlichia</taxon>
    </lineage>
</organism>
<dbReference type="Pfam" id="PF13547">
    <property type="entry name" value="GTA_TIM"/>
    <property type="match status" value="1"/>
</dbReference>
<proteinExistence type="predicted"/>
<dbReference type="EMBL" id="LANX01000001">
    <property type="protein sequence ID" value="KJV68657.1"/>
    <property type="molecule type" value="Genomic_DNA"/>
</dbReference>
<evidence type="ECO:0000259" key="3">
    <source>
        <dbReference type="Pfam" id="PF23666"/>
    </source>
</evidence>
<evidence type="ECO:0000313" key="5">
    <source>
        <dbReference type="Proteomes" id="UP000033562"/>
    </source>
</evidence>